<keyword evidence="4" id="KW-0812">Transmembrane</keyword>
<keyword evidence="2" id="KW-0813">Transport</keyword>
<name>A0ABT9SWE4_9GAMM</name>
<organism evidence="9 10">
    <name type="scientific">Luteibacter jiangsuensis</name>
    <dbReference type="NCBI Taxonomy" id="637577"/>
    <lineage>
        <taxon>Bacteria</taxon>
        <taxon>Pseudomonadati</taxon>
        <taxon>Pseudomonadota</taxon>
        <taxon>Gammaproteobacteria</taxon>
        <taxon>Lysobacterales</taxon>
        <taxon>Rhodanobacteraceae</taxon>
        <taxon>Luteibacter</taxon>
    </lineage>
</organism>
<dbReference type="InterPro" id="IPR039426">
    <property type="entry name" value="TonB-dep_rcpt-like"/>
</dbReference>
<evidence type="ECO:0000259" key="8">
    <source>
        <dbReference type="Pfam" id="PF25183"/>
    </source>
</evidence>
<evidence type="ECO:0000313" key="10">
    <source>
        <dbReference type="Proteomes" id="UP001237737"/>
    </source>
</evidence>
<dbReference type="InterPro" id="IPR013784">
    <property type="entry name" value="Carb-bd-like_fold"/>
</dbReference>
<protein>
    <submittedName>
        <fullName evidence="9">Outer membrane receptor for ferrienterochelin and colicin</fullName>
    </submittedName>
</protein>
<keyword evidence="10" id="KW-1185">Reference proteome</keyword>
<keyword evidence="3" id="KW-1134">Transmembrane beta strand</keyword>
<dbReference type="SUPFAM" id="SSF56935">
    <property type="entry name" value="Porins"/>
    <property type="match status" value="1"/>
</dbReference>
<keyword evidence="9" id="KW-0675">Receptor</keyword>
<feature type="domain" description="TonB-dependent transporter Oar-like beta-barrel" evidence="8">
    <location>
        <begin position="343"/>
        <end position="881"/>
    </location>
</feature>
<sequence>MKASMQLKKKILAGVITATVAAAVVSPPAFAQSANATLRGKASPGANVTAFNPQTGLTRHAKAGADGMYIINGLPPATYKVDAGPGTEQTVTVTVASTATLNLAAAAPAAGDVTANAANAASLEGVTVSATTLTEVRTPEVAKTISLRQIQTIPQVSRNFLEFADTVPGMVFSVDAQGHTSLRGGAQNNSSVNVFIDGVGQKSYVKEGGVAGQVNSQGNPFPQLAIGEYKVITSNYKAEYDQVSSAAITAETKSGTNEFHGEVFDTYTSDKYRSRTPAEENGDKARSFEKEYGFALGGPIIKDKMHFFVTFEQKKFDTPITVTPGSNVPASAVGLLPAAAQAALGPANLPFDEKLYFGKIDWELTDRDRIEISTQVRRETQADNIGAGQSREQSITTENHDTRGTFRWQHSGDWFFNEFKASYENSSNDPLPLNYGNGYNYTWRPNNDAAIIGIGSASALATQIKGQEGPMISDDFTFNDLTWHGDHVVKVGYKYKEVTLHAQDAQNTNPQFFYNVDENGTNELPYRAQFSNPVAGLNSIAETNSKQYGAYIQDDWSINDHLILNLGVRWDKEKTPSYLDYVTPQNVIDGFNSLDPNAQGQFPGQTYAQTLAKGGINYQDYISNGHNRHAQNQWAPRLGFSYDLFADEEHVIHGGAGRSYDRNLYDYLQLEQTKSALPYQEIFFNIPGRSCNVGPNTNCVNWDPSYLNGLENLQALVAGSNKGQEVDMMNNDLKAPYSDQFSIGMSNKLGDWNTDATITRVLSYDGFAFTLGNRYPDGSFFQNGSQPWNNGVPGFGSMIIGNNGIRTRTTQVLLSADKPYTRESGWSANFAYTYTRAKQNRDIKEHYSFDEATIQDYPFVTSNAASKHRFVATGSLDGPWGFTFSAKLTLATPLPWNGTYGYGGGYLFPTGEANRPAAFTPPGSKFLVGGKIWGYRDIDFQATKDFVLNENDQTKFYIRFDILNVFNWKNLVDYNTNFGTIGAPTGTPVVFNKNGNIQFVPRTARFTAGFKF</sequence>
<dbReference type="PANTHER" id="PTHR30069">
    <property type="entry name" value="TONB-DEPENDENT OUTER MEMBRANE RECEPTOR"/>
    <property type="match status" value="1"/>
</dbReference>
<evidence type="ECO:0000256" key="2">
    <source>
        <dbReference type="ARBA" id="ARBA00022448"/>
    </source>
</evidence>
<evidence type="ECO:0000256" key="6">
    <source>
        <dbReference type="ARBA" id="ARBA00023237"/>
    </source>
</evidence>
<keyword evidence="6" id="KW-0998">Cell outer membrane</keyword>
<dbReference type="SUPFAM" id="SSF49452">
    <property type="entry name" value="Starch-binding domain-like"/>
    <property type="match status" value="1"/>
</dbReference>
<dbReference type="InterPro" id="IPR036942">
    <property type="entry name" value="Beta-barrel_TonB_sf"/>
</dbReference>
<dbReference type="Gene3D" id="2.40.170.20">
    <property type="entry name" value="TonB-dependent receptor, beta-barrel domain"/>
    <property type="match status" value="1"/>
</dbReference>
<evidence type="ECO:0000256" key="7">
    <source>
        <dbReference type="SAM" id="SignalP"/>
    </source>
</evidence>
<dbReference type="PANTHER" id="PTHR30069:SF46">
    <property type="entry name" value="OAR PROTEIN"/>
    <property type="match status" value="1"/>
</dbReference>
<feature type="signal peptide" evidence="7">
    <location>
        <begin position="1"/>
        <end position="31"/>
    </location>
</feature>
<comment type="subcellular location">
    <subcellularLocation>
        <location evidence="1">Cell outer membrane</location>
        <topology evidence="1">Multi-pass membrane protein</topology>
    </subcellularLocation>
</comment>
<accession>A0ABT9SWE4</accession>
<dbReference type="InterPro" id="IPR057601">
    <property type="entry name" value="Oar-like_b-barrel"/>
</dbReference>
<dbReference type="Pfam" id="PF25183">
    <property type="entry name" value="OMP_b-brl_4"/>
    <property type="match status" value="2"/>
</dbReference>
<dbReference type="RefSeq" id="WP_306848630.1">
    <property type="nucleotide sequence ID" value="NZ_JAUSSK010000002.1"/>
</dbReference>
<proteinExistence type="predicted"/>
<feature type="chain" id="PRO_5047257395" evidence="7">
    <location>
        <begin position="32"/>
        <end position="1012"/>
    </location>
</feature>
<feature type="domain" description="TonB-dependent transporter Oar-like beta-barrel" evidence="8">
    <location>
        <begin position="252"/>
        <end position="329"/>
    </location>
</feature>
<evidence type="ECO:0000256" key="1">
    <source>
        <dbReference type="ARBA" id="ARBA00004571"/>
    </source>
</evidence>
<gene>
    <name evidence="9" type="ORF">J2T07_001494</name>
</gene>
<keyword evidence="5" id="KW-0472">Membrane</keyword>
<comment type="caution">
    <text evidence="9">The sequence shown here is derived from an EMBL/GenBank/DDBJ whole genome shotgun (WGS) entry which is preliminary data.</text>
</comment>
<dbReference type="Proteomes" id="UP001237737">
    <property type="component" value="Unassembled WGS sequence"/>
</dbReference>
<reference evidence="9 10" key="1">
    <citation type="submission" date="2023-07" db="EMBL/GenBank/DDBJ databases">
        <title>Sorghum-associated microbial communities from plants grown in Nebraska, USA.</title>
        <authorList>
            <person name="Schachtman D."/>
        </authorList>
    </citation>
    <scope>NUCLEOTIDE SEQUENCE [LARGE SCALE GENOMIC DNA]</scope>
    <source>
        <strain evidence="9 10">CC60</strain>
    </source>
</reference>
<dbReference type="Pfam" id="PF13620">
    <property type="entry name" value="CarboxypepD_reg"/>
    <property type="match status" value="1"/>
</dbReference>
<evidence type="ECO:0000256" key="5">
    <source>
        <dbReference type="ARBA" id="ARBA00023136"/>
    </source>
</evidence>
<keyword evidence="7" id="KW-0732">Signal</keyword>
<evidence type="ECO:0000313" key="9">
    <source>
        <dbReference type="EMBL" id="MDQ0009317.1"/>
    </source>
</evidence>
<evidence type="ECO:0000256" key="3">
    <source>
        <dbReference type="ARBA" id="ARBA00022452"/>
    </source>
</evidence>
<dbReference type="EMBL" id="JAUSSK010000002">
    <property type="protein sequence ID" value="MDQ0009317.1"/>
    <property type="molecule type" value="Genomic_DNA"/>
</dbReference>
<evidence type="ECO:0000256" key="4">
    <source>
        <dbReference type="ARBA" id="ARBA00022692"/>
    </source>
</evidence>